<feature type="region of interest" description="Disordered" evidence="1">
    <location>
        <begin position="816"/>
        <end position="869"/>
    </location>
</feature>
<dbReference type="OrthoDB" id="243127at2759"/>
<protein>
    <recommendedName>
        <fullName evidence="2">PSP1 C-terminal domain-containing protein</fullName>
    </recommendedName>
</protein>
<feature type="compositionally biased region" description="Basic residues" evidence="1">
    <location>
        <begin position="580"/>
        <end position="594"/>
    </location>
</feature>
<feature type="compositionally biased region" description="Basic residues" evidence="1">
    <location>
        <begin position="708"/>
        <end position="718"/>
    </location>
</feature>
<keyword evidence="4" id="KW-1185">Reference proteome</keyword>
<dbReference type="PROSITE" id="PS51411">
    <property type="entry name" value="PSP1_C"/>
    <property type="match status" value="1"/>
</dbReference>
<feature type="compositionally biased region" description="Low complexity" evidence="1">
    <location>
        <begin position="67"/>
        <end position="91"/>
    </location>
</feature>
<proteinExistence type="predicted"/>
<feature type="compositionally biased region" description="Low complexity" evidence="1">
    <location>
        <begin position="388"/>
        <end position="397"/>
    </location>
</feature>
<dbReference type="PANTHER" id="PTHR43830:SF3">
    <property type="entry name" value="PROTEIN PSP1"/>
    <property type="match status" value="1"/>
</dbReference>
<gene>
    <name evidence="3" type="ORF">GALMADRAFT_215647</name>
</gene>
<feature type="compositionally biased region" description="Basic and acidic residues" evidence="1">
    <location>
        <begin position="503"/>
        <end position="516"/>
    </location>
</feature>
<evidence type="ECO:0000313" key="3">
    <source>
        <dbReference type="EMBL" id="KDR68798.1"/>
    </source>
</evidence>
<dbReference type="Pfam" id="PF04468">
    <property type="entry name" value="PSP1"/>
    <property type="match status" value="1"/>
</dbReference>
<name>A0A067SPT2_GALM3</name>
<evidence type="ECO:0000259" key="2">
    <source>
        <dbReference type="PROSITE" id="PS51411"/>
    </source>
</evidence>
<feature type="compositionally biased region" description="Gly residues" evidence="1">
    <location>
        <begin position="353"/>
        <end position="377"/>
    </location>
</feature>
<dbReference type="HOGENOM" id="CLU_013752_0_0_1"/>
<dbReference type="STRING" id="685588.A0A067SPT2"/>
<feature type="compositionally biased region" description="Polar residues" evidence="1">
    <location>
        <begin position="152"/>
        <end position="163"/>
    </location>
</feature>
<evidence type="ECO:0000256" key="1">
    <source>
        <dbReference type="SAM" id="MobiDB-lite"/>
    </source>
</evidence>
<accession>A0A067SPT2</accession>
<dbReference type="AlphaFoldDB" id="A0A067SPT2"/>
<dbReference type="Proteomes" id="UP000027222">
    <property type="component" value="Unassembled WGS sequence"/>
</dbReference>
<feature type="compositionally biased region" description="Gly residues" evidence="1">
    <location>
        <begin position="634"/>
        <end position="669"/>
    </location>
</feature>
<organism evidence="3 4">
    <name type="scientific">Galerina marginata (strain CBS 339.88)</name>
    <dbReference type="NCBI Taxonomy" id="685588"/>
    <lineage>
        <taxon>Eukaryota</taxon>
        <taxon>Fungi</taxon>
        <taxon>Dikarya</taxon>
        <taxon>Basidiomycota</taxon>
        <taxon>Agaricomycotina</taxon>
        <taxon>Agaricomycetes</taxon>
        <taxon>Agaricomycetidae</taxon>
        <taxon>Agaricales</taxon>
        <taxon>Agaricineae</taxon>
        <taxon>Strophariaceae</taxon>
        <taxon>Galerina</taxon>
    </lineage>
</organism>
<dbReference type="EMBL" id="KL142406">
    <property type="protein sequence ID" value="KDR68798.1"/>
    <property type="molecule type" value="Genomic_DNA"/>
</dbReference>
<feature type="compositionally biased region" description="Basic and acidic residues" evidence="1">
    <location>
        <begin position="1"/>
        <end position="11"/>
    </location>
</feature>
<feature type="compositionally biased region" description="Polar residues" evidence="1">
    <location>
        <begin position="175"/>
        <end position="198"/>
    </location>
</feature>
<feature type="compositionally biased region" description="Gly residues" evidence="1">
    <location>
        <begin position="450"/>
        <end position="470"/>
    </location>
</feature>
<dbReference type="NCBIfam" id="NF041131">
    <property type="entry name" value="RicT_YaaT_fam"/>
    <property type="match status" value="1"/>
</dbReference>
<evidence type="ECO:0000313" key="4">
    <source>
        <dbReference type="Proteomes" id="UP000027222"/>
    </source>
</evidence>
<feature type="compositionally biased region" description="Low complexity" evidence="1">
    <location>
        <begin position="595"/>
        <end position="605"/>
    </location>
</feature>
<feature type="compositionally biased region" description="Gly residues" evidence="1">
    <location>
        <begin position="202"/>
        <end position="214"/>
    </location>
</feature>
<feature type="region of interest" description="Disordered" evidence="1">
    <location>
        <begin position="1"/>
        <end position="274"/>
    </location>
</feature>
<feature type="compositionally biased region" description="Gly residues" evidence="1">
    <location>
        <begin position="850"/>
        <end position="864"/>
    </location>
</feature>
<sequence>MERSVSGHSHDTNNTSDDDDRRPRFTDTNNGPAPTASLRERAASQPPRSSSDSGAFVSSPPTQHFLPSSLQQGGPWSSSSPNNSRMLSPNRGQPVPMPIRSSSFSNPFSSTMRDRTVFPSTFEDDESEALSDTYDENFLPPSLGSRGRSYGQDISRSRSQSLATPGRPGPVGSPYTGSSAMQSWNESYLSHTNPLSIPSSSSGGGGGGSGGSGQRYGDIKPPSTSRYGSLGTMGRSPTNIHSSSPSSGSFVGNGYRTQQHQQQHQQPDISNMSPFVRDVGQILLDDGSAFRELWAGMHPPKDENGGGGSGTTSRRHSVSVVQPRRGNVVGFNAPGADADELLLLPHQSTRGLGYAGASGGVGGGGGAAGVGGRGRGSGLLLSDDDLASDLGLLNINPNEPPPLPSSSSSGGGGGGGAPSQPSSLPIYAPLSRSPPSRDLMTNYQSINLGVPGGSGSGGGAGAGVGGGGATGYSRQIGTPSDEGYSAGGNSPPRGGAGVGMGLYEEHLQSQYRREQQQHQQQQQEATARFVPGQGIQYVHSQQYQQQAQQQQHGQQQQGSYQQQHQPSYQQHQQQLQPHQHQQHQHQQHQQHQHQQHQQQQYHHQQGSGGGGGLASPSSPSQYVRARAPSYSSTGSGGGGGGSGFSTGSGGGAGGMGGGQGGMGGQGGVGLQSPVSPTSAGGGGRVMNPQQGPYYPQVQQRRLSDAHQHPHPHHPHGHGHQPPTPSSATSSHHPPNPLTDLGRGLPLSAVPPSWPLFICEFKAGRTDLFYLTDLLLAAEIGVGDLVIVEADRGKDLGKVVNDCISVGEVERFQREVGERWGGGGGGGGGQGYQGGGGGQGMGGEPQTPTSPGGGQGGGGQGQGGGGKKEINPKMIYRKAGQQDLQLLATKTEDEVKALQLCQSKVRAKKLPMEVVDAEYQWDRRKLTFYFIAEKRIDFRELVRELFRLYKTRIWMASLQGGGGFEQ</sequence>
<feature type="compositionally biased region" description="Low complexity" evidence="1">
    <location>
        <begin position="688"/>
        <end position="699"/>
    </location>
</feature>
<feature type="compositionally biased region" description="Low complexity" evidence="1">
    <location>
        <begin position="539"/>
        <end position="579"/>
    </location>
</feature>
<feature type="domain" description="PSP1 C-terminal" evidence="2">
    <location>
        <begin position="872"/>
        <end position="957"/>
    </location>
</feature>
<dbReference type="GO" id="GO:0005737">
    <property type="term" value="C:cytoplasm"/>
    <property type="evidence" value="ECO:0007669"/>
    <property type="project" value="TreeGrafter"/>
</dbReference>
<feature type="compositionally biased region" description="Gly residues" evidence="1">
    <location>
        <begin position="818"/>
        <end position="842"/>
    </location>
</feature>
<feature type="compositionally biased region" description="Low complexity" evidence="1">
    <location>
        <begin position="101"/>
        <end position="110"/>
    </location>
</feature>
<feature type="compositionally biased region" description="Acidic residues" evidence="1">
    <location>
        <begin position="122"/>
        <end position="135"/>
    </location>
</feature>
<feature type="region of interest" description="Disordered" evidence="1">
    <location>
        <begin position="295"/>
        <end position="332"/>
    </location>
</feature>
<dbReference type="InterPro" id="IPR047767">
    <property type="entry name" value="PSP1-like"/>
</dbReference>
<dbReference type="InterPro" id="IPR007557">
    <property type="entry name" value="PSP1_C"/>
</dbReference>
<dbReference type="PANTHER" id="PTHR43830">
    <property type="entry name" value="PROTEIN PSP1"/>
    <property type="match status" value="1"/>
</dbReference>
<feature type="region of interest" description="Disordered" evidence="1">
    <location>
        <begin position="352"/>
        <end position="743"/>
    </location>
</feature>
<reference evidence="4" key="1">
    <citation type="journal article" date="2014" name="Proc. Natl. Acad. Sci. U.S.A.">
        <title>Extensive sampling of basidiomycete genomes demonstrates inadequacy of the white-rot/brown-rot paradigm for wood decay fungi.</title>
        <authorList>
            <person name="Riley R."/>
            <person name="Salamov A.A."/>
            <person name="Brown D.W."/>
            <person name="Nagy L.G."/>
            <person name="Floudas D."/>
            <person name="Held B.W."/>
            <person name="Levasseur A."/>
            <person name="Lombard V."/>
            <person name="Morin E."/>
            <person name="Otillar R."/>
            <person name="Lindquist E.A."/>
            <person name="Sun H."/>
            <person name="LaButti K.M."/>
            <person name="Schmutz J."/>
            <person name="Jabbour D."/>
            <person name="Luo H."/>
            <person name="Baker S.E."/>
            <person name="Pisabarro A.G."/>
            <person name="Walton J.D."/>
            <person name="Blanchette R.A."/>
            <person name="Henrissat B."/>
            <person name="Martin F."/>
            <person name="Cullen D."/>
            <person name="Hibbett D.S."/>
            <person name="Grigoriev I.V."/>
        </authorList>
    </citation>
    <scope>NUCLEOTIDE SEQUENCE [LARGE SCALE GENOMIC DNA]</scope>
    <source>
        <strain evidence="4">CBS 339.88</strain>
    </source>
</reference>